<organism evidence="7 8">
    <name type="scientific">Nothobranchius furzeri</name>
    <name type="common">Turquoise killifish</name>
    <dbReference type="NCBI Taxonomy" id="105023"/>
    <lineage>
        <taxon>Eukaryota</taxon>
        <taxon>Metazoa</taxon>
        <taxon>Chordata</taxon>
        <taxon>Craniata</taxon>
        <taxon>Vertebrata</taxon>
        <taxon>Euteleostomi</taxon>
        <taxon>Actinopterygii</taxon>
        <taxon>Neopterygii</taxon>
        <taxon>Teleostei</taxon>
        <taxon>Neoteleostei</taxon>
        <taxon>Acanthomorphata</taxon>
        <taxon>Ovalentaria</taxon>
        <taxon>Atherinomorphae</taxon>
        <taxon>Cyprinodontiformes</taxon>
        <taxon>Nothobranchiidae</taxon>
        <taxon>Nothobranchius</taxon>
    </lineage>
</organism>
<dbReference type="SMART" id="SM00408">
    <property type="entry name" value="IGc2"/>
    <property type="match status" value="3"/>
</dbReference>
<feature type="domain" description="Ig-like" evidence="6">
    <location>
        <begin position="234"/>
        <end position="323"/>
    </location>
</feature>
<keyword evidence="1" id="KW-0732">Signal</keyword>
<proteinExistence type="predicted"/>
<dbReference type="Proteomes" id="UP000694548">
    <property type="component" value="Chromosome sgr05"/>
</dbReference>
<evidence type="ECO:0000256" key="5">
    <source>
        <dbReference type="SAM" id="Phobius"/>
    </source>
</evidence>
<dbReference type="PANTHER" id="PTHR44337">
    <property type="entry name" value="CARCINOEMBRYONIC ANTIGEN-RELATED CELL ADHESION MOLECULE 8"/>
    <property type="match status" value="1"/>
</dbReference>
<keyword evidence="4" id="KW-0393">Immunoglobulin domain</keyword>
<dbReference type="Pfam" id="PF07679">
    <property type="entry name" value="I-set"/>
    <property type="match status" value="1"/>
</dbReference>
<evidence type="ECO:0000259" key="6">
    <source>
        <dbReference type="PROSITE" id="PS50835"/>
    </source>
</evidence>
<dbReference type="Ensembl" id="ENSNFUT00015006593.1">
    <property type="protein sequence ID" value="ENSNFUP00015006257.1"/>
    <property type="gene ID" value="ENSNFUG00015003117.1"/>
</dbReference>
<feature type="domain" description="Ig-like" evidence="6">
    <location>
        <begin position="331"/>
        <end position="397"/>
    </location>
</feature>
<dbReference type="PANTHER" id="PTHR44337:SF20">
    <property type="entry name" value="CARCINOEMBRYONIC ANTIGEN-RELATED CELL ADHESION MOLECULE 5-RELATED"/>
    <property type="match status" value="1"/>
</dbReference>
<name>A0A8C6KKQ2_NOTFU</name>
<protein>
    <recommendedName>
        <fullName evidence="6">Ig-like domain-containing protein</fullName>
    </recommendedName>
</protein>
<reference evidence="7" key="2">
    <citation type="submission" date="2025-08" db="UniProtKB">
        <authorList>
            <consortium name="Ensembl"/>
        </authorList>
    </citation>
    <scope>IDENTIFICATION</scope>
</reference>
<dbReference type="SMART" id="SM00409">
    <property type="entry name" value="IG"/>
    <property type="match status" value="4"/>
</dbReference>
<dbReference type="InterPro" id="IPR003599">
    <property type="entry name" value="Ig_sub"/>
</dbReference>
<dbReference type="Pfam" id="PF13895">
    <property type="entry name" value="Ig_2"/>
    <property type="match status" value="2"/>
</dbReference>
<evidence type="ECO:0000313" key="7">
    <source>
        <dbReference type="Ensembl" id="ENSNFUP00015006257.1"/>
    </source>
</evidence>
<sequence length="436" mass="46664">AAKAAERLPLEAKLWSSLSDGAGVLPEDLVNGCSGGAVTFKTNNQTQGPFLSVGWSLGADTPIVMHLPSMNITAPGYEGRTTLFLSTGSLELRNLKLSDSGEYRVSILPADGDERRGSTALNVYGEQGHTSKSSRLSLLITYGPENTKVEYFPFKDSFVKGSNISLNCSADSRPVAAFQWFLNNDKLLASGPEFRLKNAQTSQTGNYSCLTFNNRTRRYQTSESAVIVIQELVSNVTITSQNSDLVEFNSSVRLSCSSSGSSLSFLWMNSSSEVTASDRVQISSSDGGSTLTLVTVTRYDQGSYSCHVSNLVSSVTSEALKASPSKTHYVKGSDLNLICSSESRPSAQVVWFFSGDPLPDSGPELRLMNVQTNQSGNYICQTFNSKTLRYQTSQPLALSVIEPGGLSGGAIAGIVISCLIVTAAGAVGGYFLQKRM</sequence>
<dbReference type="InterPro" id="IPR013098">
    <property type="entry name" value="Ig_I-set"/>
</dbReference>
<feature type="transmembrane region" description="Helical" evidence="5">
    <location>
        <begin position="410"/>
        <end position="432"/>
    </location>
</feature>
<evidence type="ECO:0000313" key="8">
    <source>
        <dbReference type="Proteomes" id="UP000694548"/>
    </source>
</evidence>
<keyword evidence="5" id="KW-0812">Transmembrane</keyword>
<dbReference type="GeneTree" id="ENSGT01100000263479"/>
<dbReference type="InterPro" id="IPR007110">
    <property type="entry name" value="Ig-like_dom"/>
</dbReference>
<evidence type="ECO:0000256" key="4">
    <source>
        <dbReference type="ARBA" id="ARBA00023319"/>
    </source>
</evidence>
<dbReference type="Gene3D" id="2.60.40.10">
    <property type="entry name" value="Immunoglobulins"/>
    <property type="match status" value="4"/>
</dbReference>
<keyword evidence="5" id="KW-0472">Membrane</keyword>
<keyword evidence="3" id="KW-0325">Glycoprotein</keyword>
<accession>A0A8C6KKQ2</accession>
<reference evidence="7" key="1">
    <citation type="submission" date="2014-08" db="EMBL/GenBank/DDBJ databases">
        <authorList>
            <person name="Senf B."/>
            <person name="Petzold A."/>
            <person name="Downie B.R."/>
            <person name="Koch P."/>
            <person name="Platzer M."/>
        </authorList>
    </citation>
    <scope>NUCLEOTIDE SEQUENCE [LARGE SCALE GENOMIC DNA]</scope>
    <source>
        <strain evidence="7">GRZ</strain>
    </source>
</reference>
<dbReference type="AlphaFoldDB" id="A0A8C6KKQ2"/>
<keyword evidence="2" id="KW-1015">Disulfide bond</keyword>
<dbReference type="SUPFAM" id="SSF48726">
    <property type="entry name" value="Immunoglobulin"/>
    <property type="match status" value="4"/>
</dbReference>
<feature type="domain" description="Ig-like" evidence="6">
    <location>
        <begin position="144"/>
        <end position="227"/>
    </location>
</feature>
<dbReference type="InterPro" id="IPR052598">
    <property type="entry name" value="IgSF_CEA-related"/>
</dbReference>
<reference evidence="7" key="3">
    <citation type="submission" date="2025-09" db="UniProtKB">
        <authorList>
            <consortium name="Ensembl"/>
        </authorList>
    </citation>
    <scope>IDENTIFICATION</scope>
</reference>
<dbReference type="InterPro" id="IPR003598">
    <property type="entry name" value="Ig_sub2"/>
</dbReference>
<keyword evidence="5" id="KW-1133">Transmembrane helix</keyword>
<dbReference type="InterPro" id="IPR013783">
    <property type="entry name" value="Ig-like_fold"/>
</dbReference>
<evidence type="ECO:0000256" key="3">
    <source>
        <dbReference type="ARBA" id="ARBA00023180"/>
    </source>
</evidence>
<dbReference type="InterPro" id="IPR036179">
    <property type="entry name" value="Ig-like_dom_sf"/>
</dbReference>
<evidence type="ECO:0000256" key="1">
    <source>
        <dbReference type="ARBA" id="ARBA00022729"/>
    </source>
</evidence>
<dbReference type="PROSITE" id="PS50835">
    <property type="entry name" value="IG_LIKE"/>
    <property type="match status" value="3"/>
</dbReference>
<evidence type="ECO:0000256" key="2">
    <source>
        <dbReference type="ARBA" id="ARBA00023157"/>
    </source>
</evidence>
<keyword evidence="8" id="KW-1185">Reference proteome</keyword>